<dbReference type="OrthoDB" id="6077919at2759"/>
<accession>A0A9J6BHX5</accession>
<keyword evidence="2" id="KW-0677">Repeat</keyword>
<dbReference type="Gene3D" id="3.30.160.60">
    <property type="entry name" value="Classic Zinc Finger"/>
    <property type="match status" value="7"/>
</dbReference>
<keyword evidence="1" id="KW-0479">Metal-binding</keyword>
<evidence type="ECO:0000256" key="2">
    <source>
        <dbReference type="ARBA" id="ARBA00022737"/>
    </source>
</evidence>
<feature type="domain" description="C2H2-type" evidence="6">
    <location>
        <begin position="184"/>
        <end position="211"/>
    </location>
</feature>
<dbReference type="AlphaFoldDB" id="A0A9J6BHX5"/>
<dbReference type="GO" id="GO:0003677">
    <property type="term" value="F:DNA binding"/>
    <property type="evidence" value="ECO:0007669"/>
    <property type="project" value="InterPro"/>
</dbReference>
<evidence type="ECO:0000256" key="5">
    <source>
        <dbReference type="PROSITE-ProRule" id="PRU00042"/>
    </source>
</evidence>
<feature type="domain" description="C2H2-type" evidence="6">
    <location>
        <begin position="242"/>
        <end position="269"/>
    </location>
</feature>
<organism evidence="7 8">
    <name type="scientific">Polypedilum vanderplanki</name>
    <name type="common">Sleeping chironomid midge</name>
    <dbReference type="NCBI Taxonomy" id="319348"/>
    <lineage>
        <taxon>Eukaryota</taxon>
        <taxon>Metazoa</taxon>
        <taxon>Ecdysozoa</taxon>
        <taxon>Arthropoda</taxon>
        <taxon>Hexapoda</taxon>
        <taxon>Insecta</taxon>
        <taxon>Pterygota</taxon>
        <taxon>Neoptera</taxon>
        <taxon>Endopterygota</taxon>
        <taxon>Diptera</taxon>
        <taxon>Nematocera</taxon>
        <taxon>Chironomoidea</taxon>
        <taxon>Chironomidae</taxon>
        <taxon>Chironominae</taxon>
        <taxon>Polypedilum</taxon>
        <taxon>Polypedilum</taxon>
    </lineage>
</organism>
<dbReference type="InterPro" id="IPR036236">
    <property type="entry name" value="Znf_C2H2_sf"/>
</dbReference>
<gene>
    <name evidence="7" type="ORF">PVAND_017384</name>
</gene>
<keyword evidence="4" id="KW-0862">Zinc</keyword>
<keyword evidence="8" id="KW-1185">Reference proteome</keyword>
<dbReference type="Proteomes" id="UP001107558">
    <property type="component" value="Chromosome 4"/>
</dbReference>
<dbReference type="Pfam" id="PF13909">
    <property type="entry name" value="zf-H2C2_5"/>
    <property type="match status" value="1"/>
</dbReference>
<keyword evidence="3 5" id="KW-0863">Zinc-finger</keyword>
<comment type="caution">
    <text evidence="7">The sequence shown here is derived from an EMBL/GenBank/DDBJ whole genome shotgun (WGS) entry which is preliminary data.</text>
</comment>
<protein>
    <recommendedName>
        <fullName evidence="6">C2H2-type domain-containing protein</fullName>
    </recommendedName>
</protein>
<dbReference type="EMBL" id="JADBJN010000004">
    <property type="protein sequence ID" value="KAG5669497.1"/>
    <property type="molecule type" value="Genomic_DNA"/>
</dbReference>
<dbReference type="SMART" id="SM00355">
    <property type="entry name" value="ZnF_C2H2"/>
    <property type="match status" value="9"/>
</dbReference>
<dbReference type="InterPro" id="IPR013087">
    <property type="entry name" value="Znf_C2H2_type"/>
</dbReference>
<sequence length="332" mass="39362">MSSVETKSDLSSDFLLVIRKSGRQKNKKIVEKIKQISKTKEKSDCKICEKKLSSKYNLMQHMKRLHPNEISLKVYSCDQCDLKFIKKSSLIKHLKSKHRKEKEIKYECDLDGKIFNTKAKLYSHLTKCQVEKCGICNKKVKFLDSHMKQIHASENQKIQCPICLKTCKNQHSLNIHLKTHNKRNQCQICGRKFALKYQLKEHQKVHENQFAFRCEKCQKNFNCSSNLKKHLKTHNQNRIKNLKCNRCDYSTDNKHCLARHLKTHNKKREKNLKCNQCDYKTDHKGNLKIHMQIHNSNRAKFPCLYCNYEATRRNSLKIHLKTKHDPNQLNKL</sequence>
<feature type="domain" description="C2H2-type" evidence="6">
    <location>
        <begin position="212"/>
        <end position="239"/>
    </location>
</feature>
<dbReference type="Pfam" id="PF02892">
    <property type="entry name" value="zf-BED"/>
    <property type="match status" value="1"/>
</dbReference>
<dbReference type="PROSITE" id="PS50157">
    <property type="entry name" value="ZINC_FINGER_C2H2_2"/>
    <property type="match status" value="7"/>
</dbReference>
<dbReference type="Pfam" id="PF00096">
    <property type="entry name" value="zf-C2H2"/>
    <property type="match status" value="4"/>
</dbReference>
<name>A0A9J6BHX5_POLVA</name>
<dbReference type="PROSITE" id="PS00028">
    <property type="entry name" value="ZINC_FINGER_C2H2_1"/>
    <property type="match status" value="4"/>
</dbReference>
<feature type="domain" description="C2H2-type" evidence="6">
    <location>
        <begin position="158"/>
        <end position="185"/>
    </location>
</feature>
<reference evidence="7" key="1">
    <citation type="submission" date="2021-03" db="EMBL/GenBank/DDBJ databases">
        <title>Chromosome level genome of the anhydrobiotic midge Polypedilum vanderplanki.</title>
        <authorList>
            <person name="Yoshida Y."/>
            <person name="Kikawada T."/>
            <person name="Gusev O."/>
        </authorList>
    </citation>
    <scope>NUCLEOTIDE SEQUENCE</scope>
    <source>
        <strain evidence="7">NIAS01</strain>
        <tissue evidence="7">Whole body or cell culture</tissue>
    </source>
</reference>
<evidence type="ECO:0000256" key="1">
    <source>
        <dbReference type="ARBA" id="ARBA00022723"/>
    </source>
</evidence>
<proteinExistence type="predicted"/>
<dbReference type="GO" id="GO:0008270">
    <property type="term" value="F:zinc ion binding"/>
    <property type="evidence" value="ECO:0007669"/>
    <property type="project" value="UniProtKB-KW"/>
</dbReference>
<dbReference type="SUPFAM" id="SSF57667">
    <property type="entry name" value="beta-beta-alpha zinc fingers"/>
    <property type="match status" value="5"/>
</dbReference>
<evidence type="ECO:0000313" key="8">
    <source>
        <dbReference type="Proteomes" id="UP001107558"/>
    </source>
</evidence>
<feature type="domain" description="C2H2-type" evidence="6">
    <location>
        <begin position="43"/>
        <end position="71"/>
    </location>
</feature>
<feature type="domain" description="C2H2-type" evidence="6">
    <location>
        <begin position="272"/>
        <end position="299"/>
    </location>
</feature>
<feature type="domain" description="C2H2-type" evidence="6">
    <location>
        <begin position="75"/>
        <end position="103"/>
    </location>
</feature>
<dbReference type="FunFam" id="3.30.160.60:FF:000446">
    <property type="entry name" value="Zinc finger protein"/>
    <property type="match status" value="1"/>
</dbReference>
<evidence type="ECO:0000313" key="7">
    <source>
        <dbReference type="EMBL" id="KAG5669497.1"/>
    </source>
</evidence>
<evidence type="ECO:0000256" key="4">
    <source>
        <dbReference type="ARBA" id="ARBA00022833"/>
    </source>
</evidence>
<evidence type="ECO:0000256" key="3">
    <source>
        <dbReference type="ARBA" id="ARBA00022771"/>
    </source>
</evidence>
<dbReference type="GO" id="GO:0005634">
    <property type="term" value="C:nucleus"/>
    <property type="evidence" value="ECO:0007669"/>
    <property type="project" value="UniProtKB-ARBA"/>
</dbReference>
<dbReference type="InterPro" id="IPR003656">
    <property type="entry name" value="Znf_BED"/>
</dbReference>
<dbReference type="PANTHER" id="PTHR24379">
    <property type="entry name" value="KRAB AND ZINC FINGER DOMAIN-CONTAINING"/>
    <property type="match status" value="1"/>
</dbReference>
<evidence type="ECO:0000259" key="6">
    <source>
        <dbReference type="PROSITE" id="PS50157"/>
    </source>
</evidence>
<dbReference type="FunFam" id="3.30.160.60:FF:000100">
    <property type="entry name" value="Zinc finger 45-like"/>
    <property type="match status" value="1"/>
</dbReference>
<dbReference type="PANTHER" id="PTHR24379:SF121">
    <property type="entry name" value="C2H2-TYPE DOMAIN-CONTAINING PROTEIN"/>
    <property type="match status" value="1"/>
</dbReference>